<dbReference type="SMART" id="SM00248">
    <property type="entry name" value="ANK"/>
    <property type="match status" value="4"/>
</dbReference>
<keyword evidence="2 3" id="KW-0040">ANK repeat</keyword>
<dbReference type="Proteomes" id="UP000683360">
    <property type="component" value="Unassembled WGS sequence"/>
</dbReference>
<keyword evidence="5" id="KW-1185">Reference proteome</keyword>
<dbReference type="Gene3D" id="1.25.40.20">
    <property type="entry name" value="Ankyrin repeat-containing domain"/>
    <property type="match status" value="3"/>
</dbReference>
<protein>
    <submittedName>
        <fullName evidence="4">Uncharacterized protein</fullName>
    </submittedName>
</protein>
<evidence type="ECO:0000256" key="2">
    <source>
        <dbReference type="ARBA" id="ARBA00023043"/>
    </source>
</evidence>
<organism evidence="4 5">
    <name type="scientific">Mytilus edulis</name>
    <name type="common">Blue mussel</name>
    <dbReference type="NCBI Taxonomy" id="6550"/>
    <lineage>
        <taxon>Eukaryota</taxon>
        <taxon>Metazoa</taxon>
        <taxon>Spiralia</taxon>
        <taxon>Lophotrochozoa</taxon>
        <taxon>Mollusca</taxon>
        <taxon>Bivalvia</taxon>
        <taxon>Autobranchia</taxon>
        <taxon>Pteriomorphia</taxon>
        <taxon>Mytilida</taxon>
        <taxon>Mytiloidea</taxon>
        <taxon>Mytilidae</taxon>
        <taxon>Mytilinae</taxon>
        <taxon>Mytilus</taxon>
    </lineage>
</organism>
<dbReference type="PANTHER" id="PTHR24180:SF45">
    <property type="entry name" value="POLY [ADP-RIBOSE] POLYMERASE TANKYRASE"/>
    <property type="match status" value="1"/>
</dbReference>
<keyword evidence="1" id="KW-0677">Repeat</keyword>
<dbReference type="PROSITE" id="PS50297">
    <property type="entry name" value="ANK_REP_REGION"/>
    <property type="match status" value="1"/>
</dbReference>
<comment type="caution">
    <text evidence="4">The sequence shown here is derived from an EMBL/GenBank/DDBJ whole genome shotgun (WGS) entry which is preliminary data.</text>
</comment>
<dbReference type="InterPro" id="IPR036770">
    <property type="entry name" value="Ankyrin_rpt-contain_sf"/>
</dbReference>
<reference evidence="4" key="1">
    <citation type="submission" date="2021-03" db="EMBL/GenBank/DDBJ databases">
        <authorList>
            <person name="Bekaert M."/>
        </authorList>
    </citation>
    <scope>NUCLEOTIDE SEQUENCE</scope>
</reference>
<feature type="repeat" description="ANK" evidence="3">
    <location>
        <begin position="208"/>
        <end position="243"/>
    </location>
</feature>
<dbReference type="PROSITE" id="PS50088">
    <property type="entry name" value="ANK_REPEAT"/>
    <property type="match status" value="2"/>
</dbReference>
<evidence type="ECO:0000313" key="4">
    <source>
        <dbReference type="EMBL" id="CAG2215090.1"/>
    </source>
</evidence>
<evidence type="ECO:0000256" key="1">
    <source>
        <dbReference type="ARBA" id="ARBA00022737"/>
    </source>
</evidence>
<proteinExistence type="predicted"/>
<feature type="repeat" description="ANK" evidence="3">
    <location>
        <begin position="60"/>
        <end position="93"/>
    </location>
</feature>
<gene>
    <name evidence="4" type="ORF">MEDL_28867</name>
</gene>
<dbReference type="EMBL" id="CAJPWZ010001434">
    <property type="protein sequence ID" value="CAG2215090.1"/>
    <property type="molecule type" value="Genomic_DNA"/>
</dbReference>
<dbReference type="SUPFAM" id="SSF48403">
    <property type="entry name" value="Ankyrin repeat"/>
    <property type="match status" value="1"/>
</dbReference>
<evidence type="ECO:0000313" key="5">
    <source>
        <dbReference type="Proteomes" id="UP000683360"/>
    </source>
</evidence>
<dbReference type="InterPro" id="IPR051637">
    <property type="entry name" value="Ank_repeat_dom-contain_49"/>
</dbReference>
<sequence length="430" mass="48670">MCDEVDYVLSNAKYYNFIVQEDEFILHKLASTCPVTANQIRLPLGHLCDLGVNIDLLDLNGNTPLIKSCSSTVNVVLAKDLMQRGADVNLQNERGNTALHECILSSATDTVLNLICRCFKNYSFNMSIRNIDGLSIIHLLTAHMFSERTNTFKTLLNATNDINLTDLKGNTVLHKIVMLSENDMNVSSRVADVLDTSDDVDTEIKGSNGKTVLNMACSYSKYSRFSTILLLLNYGADINSRDKFGNTPLYNVVKFLDGYDIITVFERFIRVLALLSLDCDLEGNRTDTPVQLSRTLQYNDVCAILTKYEISKAVTYLNDIVGKLLRRYQPRIHVAHLPSHKKLSKEIVNIINKAYSRIGHLRFDTDDDLELGSDYVDVNMSTALSSHRQYENFSTRVRESSSGANSFLEDCIDSKVNYSHNESQWIWYFR</sequence>
<dbReference type="InterPro" id="IPR002110">
    <property type="entry name" value="Ankyrin_rpt"/>
</dbReference>
<dbReference type="AlphaFoldDB" id="A0A8S3RZT0"/>
<dbReference type="PANTHER" id="PTHR24180">
    <property type="entry name" value="CYCLIN-DEPENDENT KINASE INHIBITOR 2C-RELATED"/>
    <property type="match status" value="1"/>
</dbReference>
<name>A0A8S3RZT0_MYTED</name>
<dbReference type="Pfam" id="PF12796">
    <property type="entry name" value="Ank_2"/>
    <property type="match status" value="2"/>
</dbReference>
<evidence type="ECO:0000256" key="3">
    <source>
        <dbReference type="PROSITE-ProRule" id="PRU00023"/>
    </source>
</evidence>
<dbReference type="OrthoDB" id="6118959at2759"/>
<accession>A0A8S3RZT0</accession>